<evidence type="ECO:0000313" key="9">
    <source>
        <dbReference type="EMBL" id="WOC14220.1"/>
    </source>
</evidence>
<dbReference type="RefSeq" id="WP_420039973.1">
    <property type="nucleotide sequence ID" value="NZ_CP128986.1"/>
</dbReference>
<dbReference type="GO" id="GO:0071555">
    <property type="term" value="P:cell wall organization"/>
    <property type="evidence" value="ECO:0007669"/>
    <property type="project" value="UniProtKB-KW"/>
</dbReference>
<dbReference type="GO" id="GO:0005886">
    <property type="term" value="C:plasma membrane"/>
    <property type="evidence" value="ECO:0007669"/>
    <property type="project" value="UniProtKB-SubCell"/>
</dbReference>
<feature type="compositionally biased region" description="Polar residues" evidence="8">
    <location>
        <begin position="1"/>
        <end position="10"/>
    </location>
</feature>
<evidence type="ECO:0000256" key="1">
    <source>
        <dbReference type="ARBA" id="ARBA00022475"/>
    </source>
</evidence>
<keyword evidence="1 7" id="KW-1003">Cell membrane</keyword>
<dbReference type="HAMAP" id="MF_02065">
    <property type="entry name" value="MltG"/>
    <property type="match status" value="1"/>
</dbReference>
<feature type="region of interest" description="Disordered" evidence="8">
    <location>
        <begin position="1"/>
        <end position="165"/>
    </location>
</feature>
<organism evidence="9">
    <name type="scientific">Gordonia sp. MP11Mi</name>
    <dbReference type="NCBI Taxonomy" id="3022769"/>
    <lineage>
        <taxon>Bacteria</taxon>
        <taxon>Bacillati</taxon>
        <taxon>Actinomycetota</taxon>
        <taxon>Actinomycetes</taxon>
        <taxon>Mycobacteriales</taxon>
        <taxon>Gordoniaceae</taxon>
        <taxon>Gordonia</taxon>
    </lineage>
</organism>
<evidence type="ECO:0000256" key="5">
    <source>
        <dbReference type="ARBA" id="ARBA00023239"/>
    </source>
</evidence>
<feature type="compositionally biased region" description="Basic and acidic residues" evidence="8">
    <location>
        <begin position="178"/>
        <end position="190"/>
    </location>
</feature>
<dbReference type="GO" id="GO:0008932">
    <property type="term" value="F:lytic endotransglycosylase activity"/>
    <property type="evidence" value="ECO:0007669"/>
    <property type="project" value="UniProtKB-UniRule"/>
</dbReference>
<reference evidence="9" key="1">
    <citation type="submission" date="2023-06" db="EMBL/GenBank/DDBJ databases">
        <title>Gordonia sp. nov. and Pseudochrobactrum sp. nov., two species isolated from the burying beetle Nicrophorus vespilloides.</title>
        <authorList>
            <person name="Poehlein A."/>
            <person name="Guzman J."/>
            <person name="Daniel R."/>
            <person name="Vilcinskas A."/>
        </authorList>
    </citation>
    <scope>NUCLEOTIDE SEQUENCE</scope>
    <source>
        <strain evidence="9">MP11Mi</strain>
    </source>
</reference>
<keyword evidence="5 7" id="KW-0456">Lyase</keyword>
<dbReference type="EMBL" id="CP128986">
    <property type="protein sequence ID" value="WOC14220.1"/>
    <property type="molecule type" value="Genomic_DNA"/>
</dbReference>
<evidence type="ECO:0000256" key="2">
    <source>
        <dbReference type="ARBA" id="ARBA00022692"/>
    </source>
</evidence>
<protein>
    <recommendedName>
        <fullName evidence="7">Endolytic murein transglycosylase</fullName>
        <ecNumber evidence="7">4.2.2.29</ecNumber>
    </recommendedName>
    <alternativeName>
        <fullName evidence="7">Peptidoglycan lytic transglycosylase</fullName>
    </alternativeName>
    <alternativeName>
        <fullName evidence="7">Peptidoglycan polymerization terminase</fullName>
    </alternativeName>
</protein>
<gene>
    <name evidence="7 9" type="primary">mltG</name>
    <name evidence="9" type="ORF">MP11Mi_33340</name>
</gene>
<feature type="transmembrane region" description="Helical" evidence="7">
    <location>
        <begin position="233"/>
        <end position="256"/>
    </location>
</feature>
<keyword evidence="2 7" id="KW-0812">Transmembrane</keyword>
<feature type="site" description="Important for catalytic activity" evidence="7">
    <location>
        <position position="482"/>
    </location>
</feature>
<comment type="function">
    <text evidence="7">Functions as a peptidoglycan terminase that cleaves nascent peptidoglycan strands endolytically to terminate their elongation.</text>
</comment>
<comment type="similarity">
    <text evidence="7">Belongs to the transglycosylase MltG family.</text>
</comment>
<feature type="region of interest" description="Disordered" evidence="8">
    <location>
        <begin position="178"/>
        <end position="202"/>
    </location>
</feature>
<evidence type="ECO:0000256" key="8">
    <source>
        <dbReference type="SAM" id="MobiDB-lite"/>
    </source>
</evidence>
<evidence type="ECO:0000256" key="3">
    <source>
        <dbReference type="ARBA" id="ARBA00022989"/>
    </source>
</evidence>
<comment type="catalytic activity">
    <reaction evidence="7">
        <text>a peptidoglycan chain = a peptidoglycan chain with N-acetyl-1,6-anhydromuramyl-[peptide] at the reducing end + a peptidoglycan chain with N-acetylglucosamine at the non-reducing end.</text>
        <dbReference type="EC" id="4.2.2.29"/>
    </reaction>
</comment>
<dbReference type="Gene3D" id="3.30.1490.480">
    <property type="entry name" value="Endolytic murein transglycosylase"/>
    <property type="match status" value="1"/>
</dbReference>
<dbReference type="EC" id="4.2.2.29" evidence="7"/>
<dbReference type="InterPro" id="IPR003770">
    <property type="entry name" value="MLTG-like"/>
</dbReference>
<keyword evidence="3 7" id="KW-1133">Transmembrane helix</keyword>
<feature type="compositionally biased region" description="Low complexity" evidence="8">
    <location>
        <begin position="155"/>
        <end position="164"/>
    </location>
</feature>
<dbReference type="GO" id="GO:0009252">
    <property type="term" value="P:peptidoglycan biosynthetic process"/>
    <property type="evidence" value="ECO:0007669"/>
    <property type="project" value="UniProtKB-UniRule"/>
</dbReference>
<evidence type="ECO:0000256" key="7">
    <source>
        <dbReference type="HAMAP-Rule" id="MF_02065"/>
    </source>
</evidence>
<dbReference type="PANTHER" id="PTHR30518:SF2">
    <property type="entry name" value="ENDOLYTIC MUREIN TRANSGLYCOSYLASE"/>
    <property type="match status" value="1"/>
</dbReference>
<dbReference type="AlphaFoldDB" id="A0AA97CX98"/>
<evidence type="ECO:0000256" key="6">
    <source>
        <dbReference type="ARBA" id="ARBA00023316"/>
    </source>
</evidence>
<keyword evidence="4 7" id="KW-0472">Membrane</keyword>
<feature type="compositionally biased region" description="Pro residues" evidence="8">
    <location>
        <begin position="97"/>
        <end position="108"/>
    </location>
</feature>
<dbReference type="Pfam" id="PF02618">
    <property type="entry name" value="YceG"/>
    <property type="match status" value="1"/>
</dbReference>
<feature type="compositionally biased region" description="Basic and acidic residues" evidence="8">
    <location>
        <begin position="11"/>
        <end position="20"/>
    </location>
</feature>
<evidence type="ECO:0000256" key="4">
    <source>
        <dbReference type="ARBA" id="ARBA00023136"/>
    </source>
</evidence>
<proteinExistence type="inferred from homology"/>
<accession>A0AA97CX98</accession>
<keyword evidence="6 7" id="KW-0961">Cell wall biogenesis/degradation</keyword>
<sequence length="605" mass="65907">MTDQDPTSRPGSDDSRRYFTDRPASQAPNRHRRRRGPGDPTTTGSIPIVRVDRTLPDPTIEYRTPEPTEGESSYFEVRYRSSDDSAMQFTDPQWTQQPPPTHARPEPPAPRRHAQPPQAPPGEPVPEVQTQPTQRVAPVSRHAAPATFSPRAQQPPAESVVAEPAEAHDSAFDVLESRREHVGESPRETRVYPPDDAESGAEYEPSALDILDDDGDDPVVGGAMPARRRNKRVLVGVGAVALILVLVVGGLGLKWFGVFDSRTDYDSATGSGAVLVEVPADAAIRDVGQTLADAGVVGSKRAFVDAAENGPGVSAGFYDLPKGISAKSALEMMSGTDKRVGRIIVPEGLQLDSKESTGGNTRPGIFEMISKATTITTDDGDYGVSVEQLDDAAAQATPDELGIPSWAKQKVQKLTGDHRRIEGLIASGAWEDIDPRLDAKQILRELITRSETRYTAWGLLDGNDAKLSPYDALTVASIVEAEARKEDDFPKVARVILNRLDRDQRLEMDSTANYTADVRANDLHGDAYNDDNEWNTYKHNGLPLTPIGAVGDRALRATEDPANGSWLYFVTVDEDGTTLFASTFEKHKQNRQVACRNKFLKVGCE</sequence>
<dbReference type="PANTHER" id="PTHR30518">
    <property type="entry name" value="ENDOLYTIC MUREIN TRANSGLYCOSYLASE"/>
    <property type="match status" value="1"/>
</dbReference>
<comment type="subcellular location">
    <subcellularLocation>
        <location evidence="7">Cell membrane</location>
        <topology evidence="7">Single-pass membrane protein</topology>
    </subcellularLocation>
</comment>
<name>A0AA97CX98_9ACTN</name>